<keyword evidence="3" id="KW-1185">Reference proteome</keyword>
<evidence type="ECO:0000313" key="2">
    <source>
        <dbReference type="EMBL" id="KIY92346.1"/>
    </source>
</evidence>
<dbReference type="EMBL" id="KK105713">
    <property type="protein sequence ID" value="KIY92346.1"/>
    <property type="molecule type" value="Genomic_DNA"/>
</dbReference>
<dbReference type="OrthoDB" id="1727884at2759"/>
<organism evidence="2 3">
    <name type="scientific">Monoraphidium neglectum</name>
    <dbReference type="NCBI Taxonomy" id="145388"/>
    <lineage>
        <taxon>Eukaryota</taxon>
        <taxon>Viridiplantae</taxon>
        <taxon>Chlorophyta</taxon>
        <taxon>core chlorophytes</taxon>
        <taxon>Chlorophyceae</taxon>
        <taxon>CS clade</taxon>
        <taxon>Sphaeropleales</taxon>
        <taxon>Selenastraceae</taxon>
        <taxon>Monoraphidium</taxon>
    </lineage>
</organism>
<dbReference type="InterPro" id="IPR042101">
    <property type="entry name" value="SRP54_N_sf"/>
</dbReference>
<dbReference type="Proteomes" id="UP000054498">
    <property type="component" value="Unassembled WGS sequence"/>
</dbReference>
<dbReference type="KEGG" id="mng:MNEG_15616"/>
<dbReference type="STRING" id="145388.A0A0D2LQX7"/>
<evidence type="ECO:0000256" key="1">
    <source>
        <dbReference type="SAM" id="MobiDB-lite"/>
    </source>
</evidence>
<dbReference type="AlphaFoldDB" id="A0A0D2LQX7"/>
<dbReference type="Gene3D" id="1.20.120.140">
    <property type="entry name" value="Signal recognition particle SRP54, nucleotide-binding domain"/>
    <property type="match status" value="1"/>
</dbReference>
<protein>
    <submittedName>
        <fullName evidence="2">Chloroplast SRP receptor</fullName>
    </submittedName>
</protein>
<gene>
    <name evidence="2" type="ORF">MNEG_15616</name>
</gene>
<evidence type="ECO:0000313" key="3">
    <source>
        <dbReference type="Proteomes" id="UP000054498"/>
    </source>
</evidence>
<accession>A0A0D2LQX7</accession>
<keyword evidence="2" id="KW-0675">Receptor</keyword>
<name>A0A0D2LQX7_9CHLO</name>
<sequence>MQGLQQLSARSRARPACSSGRVAAAPLPQQLLRPTTRRRALRVQASASAPNVLQKLGRVLREKAAGDLDRFVRGTTKTRERLGLVEELLTFWSLEDYETTLEELEEALIVGHGDGADGG</sequence>
<feature type="compositionally biased region" description="Low complexity" evidence="1">
    <location>
        <begin position="8"/>
        <end position="21"/>
    </location>
</feature>
<dbReference type="RefSeq" id="XP_013891366.1">
    <property type="nucleotide sequence ID" value="XM_014035912.1"/>
</dbReference>
<proteinExistence type="predicted"/>
<feature type="region of interest" description="Disordered" evidence="1">
    <location>
        <begin position="1"/>
        <end position="21"/>
    </location>
</feature>
<reference evidence="2 3" key="1">
    <citation type="journal article" date="2013" name="BMC Genomics">
        <title>Reconstruction of the lipid metabolism for the microalga Monoraphidium neglectum from its genome sequence reveals characteristics suitable for biofuel production.</title>
        <authorList>
            <person name="Bogen C."/>
            <person name="Al-Dilaimi A."/>
            <person name="Albersmeier A."/>
            <person name="Wichmann J."/>
            <person name="Grundmann M."/>
            <person name="Rupp O."/>
            <person name="Lauersen K.J."/>
            <person name="Blifernez-Klassen O."/>
            <person name="Kalinowski J."/>
            <person name="Goesmann A."/>
            <person name="Mussgnug J.H."/>
            <person name="Kruse O."/>
        </authorList>
    </citation>
    <scope>NUCLEOTIDE SEQUENCE [LARGE SCALE GENOMIC DNA]</scope>
    <source>
        <strain evidence="2 3">SAG 48.87</strain>
    </source>
</reference>
<dbReference type="GeneID" id="25733295"/>